<evidence type="ECO:0000256" key="6">
    <source>
        <dbReference type="ARBA" id="ARBA00023242"/>
    </source>
</evidence>
<keyword evidence="6 7" id="KW-0539">Nucleus</keyword>
<evidence type="ECO:0000256" key="7">
    <source>
        <dbReference type="RuleBase" id="RU369086"/>
    </source>
</evidence>
<comment type="similarity">
    <text evidence="2">Belongs to the eukaryotic RPA43 RNA polymerase subunit family.</text>
</comment>
<evidence type="ECO:0000256" key="8">
    <source>
        <dbReference type="SAM" id="MobiDB-lite"/>
    </source>
</evidence>
<keyword evidence="11" id="KW-1185">Reference proteome</keyword>
<evidence type="ECO:0000313" key="11">
    <source>
        <dbReference type="Proteomes" id="UP000515152"/>
    </source>
</evidence>
<feature type="compositionally biased region" description="Basic and acidic residues" evidence="8">
    <location>
        <begin position="277"/>
        <end position="289"/>
    </location>
</feature>
<feature type="compositionally biased region" description="Basic and acidic residues" evidence="8">
    <location>
        <begin position="1"/>
        <end position="13"/>
    </location>
</feature>
<dbReference type="InterPro" id="IPR041178">
    <property type="entry name" value="RPA43_OB"/>
</dbReference>
<dbReference type="FunFam" id="3.30.1490.120:FF:000003">
    <property type="entry name" value="DNA-directed RNA polymerase I subunit RPA43"/>
    <property type="match status" value="1"/>
</dbReference>
<evidence type="ECO:0000256" key="4">
    <source>
        <dbReference type="ARBA" id="ARBA00022553"/>
    </source>
</evidence>
<dbReference type="OrthoDB" id="10250504at2759"/>
<dbReference type="InterPro" id="IPR005576">
    <property type="entry name" value="Rpb7-like_N"/>
</dbReference>
<dbReference type="RefSeq" id="XP_031442377.1">
    <property type="nucleotide sequence ID" value="XM_031586517.2"/>
</dbReference>
<reference evidence="12" key="1">
    <citation type="submission" date="2025-08" db="UniProtKB">
        <authorList>
            <consortium name="RefSeq"/>
        </authorList>
    </citation>
    <scope>IDENTIFICATION</scope>
</reference>
<dbReference type="GeneID" id="105903658"/>
<gene>
    <name evidence="12" type="primary">polr1f</name>
</gene>
<keyword evidence="4" id="KW-0597">Phosphoprotein</keyword>
<organism evidence="11 12">
    <name type="scientific">Clupea harengus</name>
    <name type="common">Atlantic herring</name>
    <dbReference type="NCBI Taxonomy" id="7950"/>
    <lineage>
        <taxon>Eukaryota</taxon>
        <taxon>Metazoa</taxon>
        <taxon>Chordata</taxon>
        <taxon>Craniata</taxon>
        <taxon>Vertebrata</taxon>
        <taxon>Euteleostomi</taxon>
        <taxon>Actinopterygii</taxon>
        <taxon>Neopterygii</taxon>
        <taxon>Teleostei</taxon>
        <taxon>Clupei</taxon>
        <taxon>Clupeiformes</taxon>
        <taxon>Clupeoidei</taxon>
        <taxon>Clupeidae</taxon>
        <taxon>Clupea</taxon>
    </lineage>
</organism>
<dbReference type="Pfam" id="PF03876">
    <property type="entry name" value="SHS2_Rpb7-N"/>
    <property type="match status" value="1"/>
</dbReference>
<dbReference type="CDD" id="cd04328">
    <property type="entry name" value="RNAP_I_Rpa43_N"/>
    <property type="match status" value="1"/>
</dbReference>
<comment type="function">
    <text evidence="7">DNA-dependent RNA polymerase which catalyzes the transcription of DNA into RNA using the four ribonucleoside triphosphates as substrates.</text>
</comment>
<feature type="region of interest" description="Disordered" evidence="8">
    <location>
        <begin position="1"/>
        <end position="22"/>
    </location>
</feature>
<dbReference type="PANTHER" id="PTHR12709">
    <property type="entry name" value="DNA-DIRECTED RNA POLYMERASE II, III"/>
    <property type="match status" value="1"/>
</dbReference>
<dbReference type="Gene3D" id="3.30.1490.120">
    <property type="entry name" value="RNA polymerase Rpb7-like, N-terminal domain"/>
    <property type="match status" value="1"/>
</dbReference>
<protein>
    <recommendedName>
        <fullName evidence="7">DNA-directed RNA polymerase subunit</fullName>
    </recommendedName>
</protein>
<dbReference type="Proteomes" id="UP000515152">
    <property type="component" value="Chromosome 19"/>
</dbReference>
<dbReference type="CTD" id="221830"/>
<feature type="compositionally biased region" description="Polar residues" evidence="8">
    <location>
        <begin position="329"/>
        <end position="344"/>
    </location>
</feature>
<dbReference type="PANTHER" id="PTHR12709:SF5">
    <property type="entry name" value="DNA-DIRECTED RNA POLYMERASE I SUBUNIT RPA43"/>
    <property type="match status" value="1"/>
</dbReference>
<proteinExistence type="inferred from homology"/>
<evidence type="ECO:0000256" key="1">
    <source>
        <dbReference type="ARBA" id="ARBA00004604"/>
    </source>
</evidence>
<evidence type="ECO:0000313" key="12">
    <source>
        <dbReference type="RefSeq" id="XP_031442377.1"/>
    </source>
</evidence>
<feature type="domain" description="RPA43 OB" evidence="10">
    <location>
        <begin position="150"/>
        <end position="350"/>
    </location>
</feature>
<dbReference type="AlphaFoldDB" id="A0A6P8H3Y1"/>
<dbReference type="InterPro" id="IPR041901">
    <property type="entry name" value="RNAP_I_Rpa43_N"/>
</dbReference>
<evidence type="ECO:0000259" key="10">
    <source>
        <dbReference type="Pfam" id="PF17875"/>
    </source>
</evidence>
<accession>A0A6P8H3Y1</accession>
<evidence type="ECO:0000256" key="5">
    <source>
        <dbReference type="ARBA" id="ARBA00023163"/>
    </source>
</evidence>
<name>A0A6P8H3Y1_CLUHA</name>
<dbReference type="Pfam" id="PF17875">
    <property type="entry name" value="RPA43_OB"/>
    <property type="match status" value="1"/>
</dbReference>
<comment type="subcellular location">
    <subcellularLocation>
        <location evidence="1">Nucleus</location>
        <location evidence="1">Nucleolus</location>
    </subcellularLocation>
</comment>
<dbReference type="InterPro" id="IPR045113">
    <property type="entry name" value="Rpb7-like"/>
</dbReference>
<dbReference type="InterPro" id="IPR036898">
    <property type="entry name" value="RNA_pol_Rpb7-like_N_sf"/>
</dbReference>
<evidence type="ECO:0000256" key="3">
    <source>
        <dbReference type="ARBA" id="ARBA00022478"/>
    </source>
</evidence>
<keyword evidence="3 7" id="KW-0240">DNA-directed RNA polymerase</keyword>
<dbReference type="GO" id="GO:0006352">
    <property type="term" value="P:DNA-templated transcription initiation"/>
    <property type="evidence" value="ECO:0007669"/>
    <property type="project" value="UniProtKB-UniRule"/>
</dbReference>
<feature type="compositionally biased region" description="Polar residues" evidence="8">
    <location>
        <begin position="290"/>
        <end position="313"/>
    </location>
</feature>
<evidence type="ECO:0000256" key="2">
    <source>
        <dbReference type="ARBA" id="ARBA00005930"/>
    </source>
</evidence>
<keyword evidence="5 7" id="KW-0804">Transcription</keyword>
<feature type="domain" description="RNA polymerase Rpb7-like N-terminal" evidence="9">
    <location>
        <begin position="70"/>
        <end position="135"/>
    </location>
</feature>
<dbReference type="Gene3D" id="2.40.50.1060">
    <property type="match status" value="1"/>
</dbReference>
<evidence type="ECO:0000259" key="9">
    <source>
        <dbReference type="Pfam" id="PF03876"/>
    </source>
</evidence>
<feature type="region of interest" description="Disordered" evidence="8">
    <location>
        <begin position="255"/>
        <end position="379"/>
    </location>
</feature>
<sequence length="379" mass="41807">MANLQHEEDDPHHAKMSTEISTSTQSVPFENTYTAVKDEAAISCLIPTFAEACKLVNTPYSCLVLDTHRRHVALPPMYLKKKKTGIEEELNAELLKFSENGQLSSALRKKCKGVPVAYDNIKLVGQHGDIFDDQGYIHLNIEASFVVFKPNKGQKLEGVINKIGQTFVGCLVHGCFNASILKPREMTSEMWRDSGLVIGGSLEFEVVQLDADAAGVLLIRGRLHKTWYEEMLRLTDPGTDDATEEPFMPADNTATEAALDGVDGVQPEKKKKKKKDKSKDKEALEDSVVKDSQLNGSGNTELTRTDSDVNSNGHVEKKKKKKKKDKETSSQATEGVPASDSSGYLSDKGSKKRKESDEANDASLPDNLEKPKAKKKKIK</sequence>
<dbReference type="GO" id="GO:0006362">
    <property type="term" value="P:transcription elongation by RNA polymerase I"/>
    <property type="evidence" value="ECO:0007669"/>
    <property type="project" value="TreeGrafter"/>
</dbReference>
<dbReference type="GO" id="GO:0005736">
    <property type="term" value="C:RNA polymerase I complex"/>
    <property type="evidence" value="ECO:0007669"/>
    <property type="project" value="TreeGrafter"/>
</dbReference>